<dbReference type="EMBL" id="JAHRIP010019365">
    <property type="protein sequence ID" value="MEQ2287177.1"/>
    <property type="molecule type" value="Genomic_DNA"/>
</dbReference>
<dbReference type="Proteomes" id="UP001469553">
    <property type="component" value="Unassembled WGS sequence"/>
</dbReference>
<protein>
    <submittedName>
        <fullName evidence="1">Uncharacterized protein</fullName>
    </submittedName>
</protein>
<evidence type="ECO:0000313" key="2">
    <source>
        <dbReference type="Proteomes" id="UP001469553"/>
    </source>
</evidence>
<sequence>MTLPPPCLGMVMVCPGRCAELVLCIAGRPESYILVSSEQSSFFLRFTVSLLLVENCRWDFFQLSFNDGFHYSIKAGFMECITKRGVELCSSSRVTMGHLAASLIQTTLINALLPPPISLAGQPCLARFPDDGFNRALGDVQSLGYCFIT</sequence>
<keyword evidence="2" id="KW-1185">Reference proteome</keyword>
<accession>A0ABV0Y0L1</accession>
<organism evidence="1 2">
    <name type="scientific">Ameca splendens</name>
    <dbReference type="NCBI Taxonomy" id="208324"/>
    <lineage>
        <taxon>Eukaryota</taxon>
        <taxon>Metazoa</taxon>
        <taxon>Chordata</taxon>
        <taxon>Craniata</taxon>
        <taxon>Vertebrata</taxon>
        <taxon>Euteleostomi</taxon>
        <taxon>Actinopterygii</taxon>
        <taxon>Neopterygii</taxon>
        <taxon>Teleostei</taxon>
        <taxon>Neoteleostei</taxon>
        <taxon>Acanthomorphata</taxon>
        <taxon>Ovalentaria</taxon>
        <taxon>Atherinomorphae</taxon>
        <taxon>Cyprinodontiformes</taxon>
        <taxon>Goodeidae</taxon>
        <taxon>Ameca</taxon>
    </lineage>
</organism>
<evidence type="ECO:0000313" key="1">
    <source>
        <dbReference type="EMBL" id="MEQ2287177.1"/>
    </source>
</evidence>
<name>A0ABV0Y0L1_9TELE</name>
<gene>
    <name evidence="1" type="ORF">AMECASPLE_009787</name>
</gene>
<proteinExistence type="predicted"/>
<reference evidence="1 2" key="1">
    <citation type="submission" date="2021-06" db="EMBL/GenBank/DDBJ databases">
        <authorList>
            <person name="Palmer J.M."/>
        </authorList>
    </citation>
    <scope>NUCLEOTIDE SEQUENCE [LARGE SCALE GENOMIC DNA]</scope>
    <source>
        <strain evidence="1 2">AS_MEX2019</strain>
        <tissue evidence="1">Muscle</tissue>
    </source>
</reference>
<comment type="caution">
    <text evidence="1">The sequence shown here is derived from an EMBL/GenBank/DDBJ whole genome shotgun (WGS) entry which is preliminary data.</text>
</comment>